<dbReference type="eggNOG" id="COG0489">
    <property type="taxonomic scope" value="Bacteria"/>
</dbReference>
<name>R4KAV6_9FIRM</name>
<dbReference type="EMBL" id="CP003273">
    <property type="protein sequence ID" value="AGK99698.1"/>
    <property type="molecule type" value="Genomic_DNA"/>
</dbReference>
<dbReference type="SUPFAM" id="SSF52540">
    <property type="entry name" value="P-loop containing nucleoside triphosphate hydrolases"/>
    <property type="match status" value="1"/>
</dbReference>
<organism evidence="1 2">
    <name type="scientific">Desulfoscipio gibsoniae DSM 7213</name>
    <dbReference type="NCBI Taxonomy" id="767817"/>
    <lineage>
        <taxon>Bacteria</taxon>
        <taxon>Bacillati</taxon>
        <taxon>Bacillota</taxon>
        <taxon>Clostridia</taxon>
        <taxon>Eubacteriales</taxon>
        <taxon>Desulfallaceae</taxon>
        <taxon>Desulfoscipio</taxon>
    </lineage>
</organism>
<accession>R4KAV6</accession>
<evidence type="ECO:0008006" key="3">
    <source>
        <dbReference type="Google" id="ProtNLM"/>
    </source>
</evidence>
<evidence type="ECO:0000313" key="2">
    <source>
        <dbReference type="Proteomes" id="UP000013520"/>
    </source>
</evidence>
<reference evidence="1 2" key="1">
    <citation type="submission" date="2012-01" db="EMBL/GenBank/DDBJ databases">
        <title>Complete sequence of Desulfotomaculum gibsoniae DSM 7213.</title>
        <authorList>
            <consortium name="US DOE Joint Genome Institute"/>
            <person name="Lucas S."/>
            <person name="Han J."/>
            <person name="Lapidus A."/>
            <person name="Cheng J.-F."/>
            <person name="Goodwin L."/>
            <person name="Pitluck S."/>
            <person name="Peters L."/>
            <person name="Ovchinnikova G."/>
            <person name="Teshima H."/>
            <person name="Detter J.C."/>
            <person name="Han C."/>
            <person name="Tapia R."/>
            <person name="Land M."/>
            <person name="Hauser L."/>
            <person name="Kyrpides N."/>
            <person name="Ivanova N."/>
            <person name="Pagani I."/>
            <person name="Parshina S."/>
            <person name="Plugge C."/>
            <person name="Muyzer G."/>
            <person name="Kuever J."/>
            <person name="Ivanova A."/>
            <person name="Nazina T."/>
            <person name="Klenk H.-P."/>
            <person name="Brambilla E."/>
            <person name="Spring S."/>
            <person name="Stams A.F."/>
            <person name="Woyke T."/>
        </authorList>
    </citation>
    <scope>NUCLEOTIDE SEQUENCE [LARGE SCALE GENOMIC DNA]</scope>
    <source>
        <strain evidence="1 2">DSM 7213</strain>
    </source>
</reference>
<dbReference type="KEGG" id="dgi:Desgi_0084"/>
<dbReference type="InterPro" id="IPR027417">
    <property type="entry name" value="P-loop_NTPase"/>
</dbReference>
<keyword evidence="2" id="KW-1185">Reference proteome</keyword>
<gene>
    <name evidence="1" type="ORF">Desgi_0084</name>
</gene>
<protein>
    <recommendedName>
        <fullName evidence="3">ATP synthase</fullName>
    </recommendedName>
</protein>
<dbReference type="AlphaFoldDB" id="R4KAV6"/>
<dbReference type="Proteomes" id="UP000013520">
    <property type="component" value="Chromosome"/>
</dbReference>
<dbReference type="RefSeq" id="WP_006523158.1">
    <property type="nucleotide sequence ID" value="NC_021184.1"/>
</dbReference>
<dbReference type="HOGENOM" id="CLU_084710_2_0_9"/>
<sequence>MKIIGPRVVEAYVGEYASGKSEVAVNRAVDLAAAGREVTLVDLDIVEPCYTLRPIKRELQQKGITVLAWETKDTMGLGETGNVLRAENRWALRRSGDIVLDIGYGVEGAKTLNLLEGAGADPDLKIYAVINIARPMTGSITDIVEYIRELGRVHGIINNSHLGDETDVDIVQQGAWMVDEAARQLQLPVVATTAVPEIAALMGPVDVAGHQVRKLVRYMPRTFW</sequence>
<proteinExistence type="predicted"/>
<evidence type="ECO:0000313" key="1">
    <source>
        <dbReference type="EMBL" id="AGK99698.1"/>
    </source>
</evidence>
<dbReference type="STRING" id="767817.Desgi_0084"/>
<dbReference type="Gene3D" id="3.40.50.300">
    <property type="entry name" value="P-loop containing nucleotide triphosphate hydrolases"/>
    <property type="match status" value="1"/>
</dbReference>